<dbReference type="EMBL" id="JARJCM010000270">
    <property type="protein sequence ID" value="KAJ7020233.1"/>
    <property type="molecule type" value="Genomic_DNA"/>
</dbReference>
<keyword evidence="2" id="KW-1185">Reference proteome</keyword>
<reference evidence="1" key="1">
    <citation type="submission" date="2023-03" db="EMBL/GenBank/DDBJ databases">
        <title>Massive genome expansion in bonnet fungi (Mycena s.s.) driven by repeated elements and novel gene families across ecological guilds.</title>
        <authorList>
            <consortium name="Lawrence Berkeley National Laboratory"/>
            <person name="Harder C.B."/>
            <person name="Miyauchi S."/>
            <person name="Viragh M."/>
            <person name="Kuo A."/>
            <person name="Thoen E."/>
            <person name="Andreopoulos B."/>
            <person name="Lu D."/>
            <person name="Skrede I."/>
            <person name="Drula E."/>
            <person name="Henrissat B."/>
            <person name="Morin E."/>
            <person name="Kohler A."/>
            <person name="Barry K."/>
            <person name="LaButti K."/>
            <person name="Morin E."/>
            <person name="Salamov A."/>
            <person name="Lipzen A."/>
            <person name="Mereny Z."/>
            <person name="Hegedus B."/>
            <person name="Baldrian P."/>
            <person name="Stursova M."/>
            <person name="Weitz H."/>
            <person name="Taylor A."/>
            <person name="Grigoriev I.V."/>
            <person name="Nagy L.G."/>
            <person name="Martin F."/>
            <person name="Kauserud H."/>
        </authorList>
    </citation>
    <scope>NUCLEOTIDE SEQUENCE</scope>
    <source>
        <strain evidence="1">CBHHK200</strain>
    </source>
</reference>
<dbReference type="AlphaFoldDB" id="A0AAD6S373"/>
<comment type="caution">
    <text evidence="1">The sequence shown here is derived from an EMBL/GenBank/DDBJ whole genome shotgun (WGS) entry which is preliminary data.</text>
</comment>
<proteinExistence type="predicted"/>
<dbReference type="Gene3D" id="3.80.10.10">
    <property type="entry name" value="Ribonuclease Inhibitor"/>
    <property type="match status" value="1"/>
</dbReference>
<dbReference type="InterPro" id="IPR032675">
    <property type="entry name" value="LRR_dom_sf"/>
</dbReference>
<name>A0AAD6S373_9AGAR</name>
<dbReference type="Proteomes" id="UP001218188">
    <property type="component" value="Unassembled WGS sequence"/>
</dbReference>
<protein>
    <submittedName>
        <fullName evidence="1">Uncharacterized protein</fullName>
    </submittedName>
</protein>
<accession>A0AAD6S373</accession>
<gene>
    <name evidence="1" type="ORF">C8F04DRAFT_1196899</name>
</gene>
<evidence type="ECO:0000313" key="1">
    <source>
        <dbReference type="EMBL" id="KAJ7020233.1"/>
    </source>
</evidence>
<organism evidence="1 2">
    <name type="scientific">Mycena alexandri</name>
    <dbReference type="NCBI Taxonomy" id="1745969"/>
    <lineage>
        <taxon>Eukaryota</taxon>
        <taxon>Fungi</taxon>
        <taxon>Dikarya</taxon>
        <taxon>Basidiomycota</taxon>
        <taxon>Agaricomycotina</taxon>
        <taxon>Agaricomycetes</taxon>
        <taxon>Agaricomycetidae</taxon>
        <taxon>Agaricales</taxon>
        <taxon>Marasmiineae</taxon>
        <taxon>Mycenaceae</taxon>
        <taxon>Mycena</taxon>
    </lineage>
</organism>
<evidence type="ECO:0000313" key="2">
    <source>
        <dbReference type="Proteomes" id="UP001218188"/>
    </source>
</evidence>
<sequence>MVPPPETVAYSGPFFKIPFEIKSKIFGHCIESSEPDSKSAPSCWVRSADSGGSSHEVAPSRYTSLLELLRIWLTRSATRPLNLALHYQGIRIRPTPAPIHFLLLQHSHRWEHVILCLPYSDLVELFEKCTGSLPLLRALAITLPHYEPVLPPLSFEVLRHSSLLQTLEMSLNCVQPLLSGVPWTQLTSFNGHHLPAYNALDVLRNSPALRECRMKIIQSDKPYAALHLPELRVFHVDAIWISDAFAFLARLTLPGLQRLQCPRVDNHSVTHILAFLSRSLCPLTHFSTVSKGHGGGSLEGEESFVDLFTALPHLVEMKLDVGLSTPNFVASLLRSHYLPQLTRLKIWARQVMDYEVFVNMLESRTGTNVQGTAELRSFAWSYEHPFYGSGAPSGSLSPELVERMKVLIRRGIEMELNDSAFNTILR</sequence>